<gene>
    <name evidence="2" type="ordered locus">blr7501</name>
</gene>
<dbReference type="OrthoDB" id="8227665at2"/>
<dbReference type="AlphaFoldDB" id="Q89DD8"/>
<evidence type="ECO:0000313" key="3">
    <source>
        <dbReference type="Proteomes" id="UP000002526"/>
    </source>
</evidence>
<dbReference type="InParanoid" id="Q89DD8"/>
<keyword evidence="3" id="KW-1185">Reference proteome</keyword>
<accession>Q89DD8</accession>
<name>Q89DD8_BRADU</name>
<dbReference type="EnsemblBacteria" id="BAC52766">
    <property type="protein sequence ID" value="BAC52766"/>
    <property type="gene ID" value="BAC52766"/>
</dbReference>
<evidence type="ECO:0000313" key="2">
    <source>
        <dbReference type="EMBL" id="BAC52766.1"/>
    </source>
</evidence>
<dbReference type="EMBL" id="BA000040">
    <property type="protein sequence ID" value="BAC52766.1"/>
    <property type="molecule type" value="Genomic_DNA"/>
</dbReference>
<sequence>MRALRPAQRGGAAEFRTGEDGGQSRMTNPISSGEWAFSTIAQHDATRAQRLEQAIEYDQIIENLSSTLKKAITAGDYWLGVDRYRGCMRGIVQFRTQPELYDLFFNARTGYRAQFWTSPRRGLEANADCVAKLTAALKDHLPNQFRAREIVCRTDGFTREDEDAGSCAMASESFFESLDSKFSKIWVCERLIQGKPGSLVSLGEVHSGIRLDVRRWQTARAPYPSSEFAWLDLKGGFVGGDQPKSPETRAHDIHYRGWS</sequence>
<protein>
    <submittedName>
        <fullName evidence="2">Blr7501 protein</fullName>
    </submittedName>
</protein>
<feature type="region of interest" description="Disordered" evidence="1">
    <location>
        <begin position="1"/>
        <end position="26"/>
    </location>
</feature>
<dbReference type="Proteomes" id="UP000002526">
    <property type="component" value="Chromosome"/>
</dbReference>
<dbReference type="KEGG" id="bja:blr7501"/>
<proteinExistence type="predicted"/>
<evidence type="ECO:0000256" key="1">
    <source>
        <dbReference type="SAM" id="MobiDB-lite"/>
    </source>
</evidence>
<dbReference type="HOGENOM" id="CLU_1072275_0_0_5"/>
<reference evidence="3" key="1">
    <citation type="journal article" date="2002" name="DNA Res.">
        <title>Complete genomic sequence of nitrogen-fixing symbiotic bacterium Bradyrhizobium japonicum USDA110.</title>
        <authorList>
            <person name="Kaneko T."/>
            <person name="Nakamura Y."/>
            <person name="Sato S."/>
            <person name="Minamisawa K."/>
            <person name="Uchiumi T."/>
            <person name="Sasamoto S."/>
            <person name="Watanabe A."/>
            <person name="Idesawa K."/>
            <person name="Iriguchi M."/>
            <person name="Kawashima K."/>
            <person name="Kohara M."/>
            <person name="Matsumoto M."/>
            <person name="Shimpo S."/>
            <person name="Tsuruoka H."/>
            <person name="Wada T."/>
            <person name="Yamada M."/>
            <person name="Tabata S."/>
        </authorList>
    </citation>
    <scope>NUCLEOTIDE SEQUENCE [LARGE SCALE GENOMIC DNA]</scope>
    <source>
        <strain evidence="3">JCM 10833 / BCRC 13528 / IAM 13628 / NBRC 14792 / USDA 110</strain>
    </source>
</reference>
<organism evidence="2 3">
    <name type="scientific">Bradyrhizobium diazoefficiens (strain JCM 10833 / BCRC 13528 / IAM 13628 / NBRC 14792 / USDA 110)</name>
    <dbReference type="NCBI Taxonomy" id="224911"/>
    <lineage>
        <taxon>Bacteria</taxon>
        <taxon>Pseudomonadati</taxon>
        <taxon>Pseudomonadota</taxon>
        <taxon>Alphaproteobacteria</taxon>
        <taxon>Hyphomicrobiales</taxon>
        <taxon>Nitrobacteraceae</taxon>
        <taxon>Bradyrhizobium</taxon>
    </lineage>
</organism>